<evidence type="ECO:0000313" key="6">
    <source>
        <dbReference type="EMBL" id="KAF4310573.1"/>
    </source>
</evidence>
<sequence>MAKGGKGAGENSKKAQGNARKAEAAAKKQEAADKVKSVAEDAEWSKGAKSNNKAEAAAAKKAEADRKKAEKEALMREEEASLPSKGPSKNKTAQKKTRGGGLDDALGSFDAPASKKAATLNASGIDNALDALTIGTGKGDDKIDRHPERRFKAAYAAYEERRLEEMKDEKGLRRQQKIDQIRKEFEKHPDNPFNQVSASYNTTREELQQIKAAEKTKTEARLAERS</sequence>
<keyword evidence="2" id="KW-0175">Coiled coil</keyword>
<dbReference type="GO" id="GO:0005634">
    <property type="term" value="C:nucleus"/>
    <property type="evidence" value="ECO:0007669"/>
    <property type="project" value="TreeGrafter"/>
</dbReference>
<dbReference type="InterPro" id="IPR054414">
    <property type="entry name" value="Ccdc124/Oxs1_C"/>
</dbReference>
<evidence type="ECO:0000259" key="4">
    <source>
        <dbReference type="Pfam" id="PF06244"/>
    </source>
</evidence>
<accession>A0A8H4N7X6</accession>
<protein>
    <submittedName>
        <fullName evidence="6">Coiled-coil domain-containing protein like protein</fullName>
    </submittedName>
</protein>
<feature type="compositionally biased region" description="Basic and acidic residues" evidence="3">
    <location>
        <begin position="58"/>
        <end position="79"/>
    </location>
</feature>
<dbReference type="AlphaFoldDB" id="A0A8H4N7X6"/>
<gene>
    <name evidence="6" type="ORF">GTA08_BOTSDO13925</name>
</gene>
<comment type="caution">
    <text evidence="6">The sequence shown here is derived from an EMBL/GenBank/DDBJ whole genome shotgun (WGS) entry which is preliminary data.</text>
</comment>
<evidence type="ECO:0000256" key="2">
    <source>
        <dbReference type="ARBA" id="ARBA00023054"/>
    </source>
</evidence>
<dbReference type="Pfam" id="PF22048">
    <property type="entry name" value="LSO1_2-like"/>
    <property type="match status" value="1"/>
</dbReference>
<feature type="region of interest" description="Disordered" evidence="3">
    <location>
        <begin position="1"/>
        <end position="109"/>
    </location>
</feature>
<evidence type="ECO:0000313" key="7">
    <source>
        <dbReference type="Proteomes" id="UP000572817"/>
    </source>
</evidence>
<evidence type="ECO:0000256" key="1">
    <source>
        <dbReference type="ARBA" id="ARBA00008296"/>
    </source>
</evidence>
<dbReference type="PANTHER" id="PTHR21680:SF0">
    <property type="entry name" value="COILED-COIL DOMAIN-CONTAINING PROTEIN 124"/>
    <property type="match status" value="1"/>
</dbReference>
<feature type="compositionally biased region" description="Low complexity" evidence="3">
    <location>
        <begin position="47"/>
        <end position="57"/>
    </location>
</feature>
<evidence type="ECO:0000256" key="3">
    <source>
        <dbReference type="SAM" id="MobiDB-lite"/>
    </source>
</evidence>
<feature type="domain" description="LSO1/LSO2" evidence="5">
    <location>
        <begin position="12"/>
        <end position="79"/>
    </location>
</feature>
<name>A0A8H4N7X6_9PEZI</name>
<dbReference type="OrthoDB" id="76412at2759"/>
<proteinExistence type="inferred from homology"/>
<dbReference type="PANTHER" id="PTHR21680">
    <property type="entry name" value="COILED-COIL DOMAIN-CONTAINING PROTEIN 124"/>
    <property type="match status" value="1"/>
</dbReference>
<reference evidence="6" key="1">
    <citation type="submission" date="2020-04" db="EMBL/GenBank/DDBJ databases">
        <title>Genome Assembly and Annotation of Botryosphaeria dothidea sdau 11-99, a Latent Pathogen of Apple Fruit Ring Rot in China.</title>
        <authorList>
            <person name="Yu C."/>
            <person name="Diao Y."/>
            <person name="Lu Q."/>
            <person name="Zhao J."/>
            <person name="Cui S."/>
            <person name="Peng C."/>
            <person name="He B."/>
            <person name="Liu H."/>
        </authorList>
    </citation>
    <scope>NUCLEOTIDE SEQUENCE [LARGE SCALE GENOMIC DNA]</scope>
    <source>
        <strain evidence="6">Sdau11-99</strain>
    </source>
</reference>
<evidence type="ECO:0000259" key="5">
    <source>
        <dbReference type="Pfam" id="PF22048"/>
    </source>
</evidence>
<dbReference type="GO" id="GO:0006366">
    <property type="term" value="P:transcription by RNA polymerase II"/>
    <property type="evidence" value="ECO:0007669"/>
    <property type="project" value="TreeGrafter"/>
</dbReference>
<dbReference type="InterPro" id="IPR054413">
    <property type="entry name" value="LSO1/2"/>
</dbReference>
<feature type="compositionally biased region" description="Basic and acidic residues" evidence="3">
    <location>
        <begin position="20"/>
        <end position="46"/>
    </location>
</feature>
<feature type="domain" description="Coiled-coil" evidence="4">
    <location>
        <begin position="116"/>
        <end position="195"/>
    </location>
</feature>
<dbReference type="Pfam" id="PF06244">
    <property type="entry name" value="Ccdc124"/>
    <property type="match status" value="1"/>
</dbReference>
<dbReference type="InterPro" id="IPR010422">
    <property type="entry name" value="Ccdc124/Oxs1"/>
</dbReference>
<dbReference type="GO" id="GO:0003713">
    <property type="term" value="F:transcription coactivator activity"/>
    <property type="evidence" value="ECO:0007669"/>
    <property type="project" value="TreeGrafter"/>
</dbReference>
<organism evidence="6 7">
    <name type="scientific">Botryosphaeria dothidea</name>
    <dbReference type="NCBI Taxonomy" id="55169"/>
    <lineage>
        <taxon>Eukaryota</taxon>
        <taxon>Fungi</taxon>
        <taxon>Dikarya</taxon>
        <taxon>Ascomycota</taxon>
        <taxon>Pezizomycotina</taxon>
        <taxon>Dothideomycetes</taxon>
        <taxon>Dothideomycetes incertae sedis</taxon>
        <taxon>Botryosphaeriales</taxon>
        <taxon>Botryosphaeriaceae</taxon>
        <taxon>Botryosphaeria</taxon>
    </lineage>
</organism>
<keyword evidence="7" id="KW-1185">Reference proteome</keyword>
<dbReference type="Proteomes" id="UP000572817">
    <property type="component" value="Unassembled WGS sequence"/>
</dbReference>
<dbReference type="EMBL" id="WWBZ02000014">
    <property type="protein sequence ID" value="KAF4310573.1"/>
    <property type="molecule type" value="Genomic_DNA"/>
</dbReference>
<comment type="similarity">
    <text evidence="1">Belongs to the CCDC124 family.</text>
</comment>